<keyword evidence="2" id="KW-1185">Reference proteome</keyword>
<feature type="compositionally biased region" description="Basic residues" evidence="1">
    <location>
        <begin position="82"/>
        <end position="91"/>
    </location>
</feature>
<feature type="region of interest" description="Disordered" evidence="1">
    <location>
        <begin position="1"/>
        <end position="128"/>
    </location>
</feature>
<evidence type="ECO:0000313" key="3">
    <source>
        <dbReference type="RefSeq" id="XP_028994391.1"/>
    </source>
</evidence>
<feature type="compositionally biased region" description="Acidic residues" evidence="1">
    <location>
        <begin position="62"/>
        <end position="76"/>
    </location>
</feature>
<dbReference type="KEGG" id="bspl:114848230"/>
<accession>A0A6P7LI78</accession>
<evidence type="ECO:0000256" key="1">
    <source>
        <dbReference type="SAM" id="MobiDB-lite"/>
    </source>
</evidence>
<feature type="compositionally biased region" description="Basic and acidic residues" evidence="1">
    <location>
        <begin position="33"/>
        <end position="61"/>
    </location>
</feature>
<dbReference type="RefSeq" id="XP_028994391.1">
    <property type="nucleotide sequence ID" value="XM_029138558.3"/>
</dbReference>
<organism evidence="2 3">
    <name type="scientific">Betta splendens</name>
    <name type="common">Siamese fighting fish</name>
    <dbReference type="NCBI Taxonomy" id="158456"/>
    <lineage>
        <taxon>Eukaryota</taxon>
        <taxon>Metazoa</taxon>
        <taxon>Chordata</taxon>
        <taxon>Craniata</taxon>
        <taxon>Vertebrata</taxon>
        <taxon>Euteleostomi</taxon>
        <taxon>Actinopterygii</taxon>
        <taxon>Neopterygii</taxon>
        <taxon>Teleostei</taxon>
        <taxon>Neoteleostei</taxon>
        <taxon>Acanthomorphata</taxon>
        <taxon>Anabantaria</taxon>
        <taxon>Anabantiformes</taxon>
        <taxon>Anabantoidei</taxon>
        <taxon>Osphronemidae</taxon>
        <taxon>Betta</taxon>
    </lineage>
</organism>
<dbReference type="GeneID" id="114848230"/>
<dbReference type="InParanoid" id="A0A6P7LI78"/>
<name>A0A6P7LI78_BETSP</name>
<reference evidence="3" key="1">
    <citation type="submission" date="2025-08" db="UniProtKB">
        <authorList>
            <consortium name="RefSeq"/>
        </authorList>
    </citation>
    <scope>IDENTIFICATION</scope>
</reference>
<dbReference type="OrthoDB" id="9950695at2759"/>
<dbReference type="Proteomes" id="UP000515150">
    <property type="component" value="Chromosome 22"/>
</dbReference>
<protein>
    <submittedName>
        <fullName evidence="3">Uncharacterized protein LOC114848230 isoform X1</fullName>
    </submittedName>
</protein>
<proteinExistence type="predicted"/>
<dbReference type="AlphaFoldDB" id="A0A6P7LI78"/>
<sequence length="275" mass="29038">MGSGTSRGKRVAPARGSDADARPASGVAASGPDEPKVRAAARNERSRALPPECHSDGHDSDASAEDDAGDGDADAGVEERRRTRPPRKAKARTYGLCHFSREDAEDDFGAEGPRGARGGSTDVNNGSSDALTRFKKHATRCPGPNNSSTQGFVLRGALLEAVPTSEKQSGDQNTRPLFPVRLRLVRGARAQQKTASVAALLEPPRLVPHDARDPVRWVGGGADGHDRAGVQLTRRGCGCLRGDATRRKGKKTTTGHSTNSTGRLFHALACHNLTT</sequence>
<gene>
    <name evidence="3" type="primary">LOC114848230</name>
</gene>
<evidence type="ECO:0000313" key="2">
    <source>
        <dbReference type="Proteomes" id="UP000515150"/>
    </source>
</evidence>